<dbReference type="PANTHER" id="PTHR23236">
    <property type="entry name" value="EUKARYOTIC TRANSLATION INITIATION FACTOR 4B/4H"/>
    <property type="match status" value="1"/>
</dbReference>
<dbReference type="PROSITE" id="PS50102">
    <property type="entry name" value="RRM"/>
    <property type="match status" value="1"/>
</dbReference>
<evidence type="ECO:0000256" key="3">
    <source>
        <dbReference type="SAM" id="MobiDB-lite"/>
    </source>
</evidence>
<sequence>MATFQTLPTSSWADEVDDFEVPVPVAAPAAAAPVREVATRVESPRRLTSPRNSRPGQHDDYDAPGHGARGRRYSGDNFDRRDKLPVPDVGPFKSYVGNLPYAVHPDDLVDLFAGCNIQDIRLPQDHSGRPKGFAYVEFGDRESLMRALELDGETLNQRTIRVDVAGDRKGGRNDNGFFHKRDGGDRYGGDRYQREDRYGRDDRGPQRSDGHWGADRRRENRGDRRAPRDDIDHQPTAPAERPKLTLKPRTKSKEDVVEGGARPANVFGDAKPRDETKVKASADRPAAMDARLESGDRRDQGGRGGRGRGDKGGRGGEPTKPSRSDGDWGRGGASTATASTEDKKTKKPPKAEKDITKAAMFKPVAASTKVVNAFSLLNDSDSD</sequence>
<evidence type="ECO:0000259" key="4">
    <source>
        <dbReference type="PROSITE" id="PS50102"/>
    </source>
</evidence>
<feature type="compositionally biased region" description="Basic and acidic residues" evidence="3">
    <location>
        <begin position="166"/>
        <end position="233"/>
    </location>
</feature>
<keyword evidence="1 2" id="KW-0694">RNA-binding</keyword>
<dbReference type="RefSeq" id="XP_008865492.1">
    <property type="nucleotide sequence ID" value="XM_008867270.1"/>
</dbReference>
<feature type="region of interest" description="Disordered" evidence="3">
    <location>
        <begin position="166"/>
        <end position="359"/>
    </location>
</feature>
<feature type="region of interest" description="Disordered" evidence="3">
    <location>
        <begin position="25"/>
        <end position="84"/>
    </location>
</feature>
<proteinExistence type="predicted"/>
<dbReference type="PANTHER" id="PTHR23236:SF2">
    <property type="entry name" value="EUKARYOTIC TRANSLATION INITIATION FACTOR 4B"/>
    <property type="match status" value="1"/>
</dbReference>
<feature type="compositionally biased region" description="Basic and acidic residues" evidence="3">
    <location>
        <begin position="73"/>
        <end position="84"/>
    </location>
</feature>
<dbReference type="Pfam" id="PF00076">
    <property type="entry name" value="RRM_1"/>
    <property type="match status" value="1"/>
</dbReference>
<dbReference type="GeneID" id="20080472"/>
<dbReference type="VEuPathDB" id="FungiDB:H310_03422"/>
<accession>A0A024UHM9</accession>
<organism evidence="5">
    <name type="scientific">Aphanomyces invadans</name>
    <dbReference type="NCBI Taxonomy" id="157072"/>
    <lineage>
        <taxon>Eukaryota</taxon>
        <taxon>Sar</taxon>
        <taxon>Stramenopiles</taxon>
        <taxon>Oomycota</taxon>
        <taxon>Saprolegniomycetes</taxon>
        <taxon>Saprolegniales</taxon>
        <taxon>Verrucalvaceae</taxon>
        <taxon>Aphanomyces</taxon>
    </lineage>
</organism>
<name>A0A024UHM9_9STRA</name>
<evidence type="ECO:0000256" key="1">
    <source>
        <dbReference type="ARBA" id="ARBA00022884"/>
    </source>
</evidence>
<dbReference type="EMBL" id="KI913956">
    <property type="protein sequence ID" value="ETW05715.1"/>
    <property type="molecule type" value="Genomic_DNA"/>
</dbReference>
<feature type="compositionally biased region" description="Basic and acidic residues" evidence="3">
    <location>
        <begin position="340"/>
        <end position="356"/>
    </location>
</feature>
<dbReference type="SMART" id="SM00360">
    <property type="entry name" value="RRM"/>
    <property type="match status" value="1"/>
</dbReference>
<dbReference type="InterPro" id="IPR000504">
    <property type="entry name" value="RRM_dom"/>
</dbReference>
<dbReference type="GO" id="GO:0003723">
    <property type="term" value="F:RNA binding"/>
    <property type="evidence" value="ECO:0007669"/>
    <property type="project" value="UniProtKB-UniRule"/>
</dbReference>
<evidence type="ECO:0000256" key="2">
    <source>
        <dbReference type="PROSITE-ProRule" id="PRU00176"/>
    </source>
</evidence>
<gene>
    <name evidence="5" type="ORF">H310_03422</name>
</gene>
<feature type="compositionally biased region" description="Low complexity" evidence="3">
    <location>
        <begin position="25"/>
        <end position="36"/>
    </location>
</feature>
<feature type="compositionally biased region" description="Basic and acidic residues" evidence="3">
    <location>
        <begin position="270"/>
        <end position="282"/>
    </location>
</feature>
<dbReference type="eggNOG" id="KOG0118">
    <property type="taxonomic scope" value="Eukaryota"/>
</dbReference>
<dbReference type="STRING" id="157072.A0A024UHM9"/>
<dbReference type="SUPFAM" id="SSF54928">
    <property type="entry name" value="RNA-binding domain, RBD"/>
    <property type="match status" value="1"/>
</dbReference>
<dbReference type="Gene3D" id="3.30.70.330">
    <property type="match status" value="1"/>
</dbReference>
<reference evidence="5" key="1">
    <citation type="submission" date="2013-12" db="EMBL/GenBank/DDBJ databases">
        <title>The Genome Sequence of Aphanomyces invadans NJM9701.</title>
        <authorList>
            <consortium name="The Broad Institute Genomics Platform"/>
            <person name="Russ C."/>
            <person name="Tyler B."/>
            <person name="van West P."/>
            <person name="Dieguez-Uribeondo J."/>
            <person name="Young S.K."/>
            <person name="Zeng Q."/>
            <person name="Gargeya S."/>
            <person name="Fitzgerald M."/>
            <person name="Abouelleil A."/>
            <person name="Alvarado L."/>
            <person name="Chapman S.B."/>
            <person name="Gainer-Dewar J."/>
            <person name="Goldberg J."/>
            <person name="Griggs A."/>
            <person name="Gujja S."/>
            <person name="Hansen M."/>
            <person name="Howarth C."/>
            <person name="Imamovic A."/>
            <person name="Ireland A."/>
            <person name="Larimer J."/>
            <person name="McCowan C."/>
            <person name="Murphy C."/>
            <person name="Pearson M."/>
            <person name="Poon T.W."/>
            <person name="Priest M."/>
            <person name="Roberts A."/>
            <person name="Saif S."/>
            <person name="Shea T."/>
            <person name="Sykes S."/>
            <person name="Wortman J."/>
            <person name="Nusbaum C."/>
            <person name="Birren B."/>
        </authorList>
    </citation>
    <scope>NUCLEOTIDE SEQUENCE [LARGE SCALE GENOMIC DNA]</scope>
    <source>
        <strain evidence="5">NJM9701</strain>
    </source>
</reference>
<dbReference type="AlphaFoldDB" id="A0A024UHM9"/>
<feature type="compositionally biased region" description="Basic and acidic residues" evidence="3">
    <location>
        <begin position="290"/>
        <end position="314"/>
    </location>
</feature>
<feature type="domain" description="RRM" evidence="4">
    <location>
        <begin position="92"/>
        <end position="167"/>
    </location>
</feature>
<dbReference type="InterPro" id="IPR012677">
    <property type="entry name" value="Nucleotide-bd_a/b_plait_sf"/>
</dbReference>
<protein>
    <recommendedName>
        <fullName evidence="4">RRM domain-containing protein</fullName>
    </recommendedName>
</protein>
<dbReference type="OrthoDB" id="439808at2759"/>
<dbReference type="InterPro" id="IPR035979">
    <property type="entry name" value="RBD_domain_sf"/>
</dbReference>
<evidence type="ECO:0000313" key="5">
    <source>
        <dbReference type="EMBL" id="ETW05715.1"/>
    </source>
</evidence>